<feature type="region of interest" description="Disordered" evidence="1">
    <location>
        <begin position="253"/>
        <end position="274"/>
    </location>
</feature>
<evidence type="ECO:0000313" key="2">
    <source>
        <dbReference type="EMBL" id="KZW02712.1"/>
    </source>
</evidence>
<accession>A0A165PV37</accession>
<dbReference type="Proteomes" id="UP000077266">
    <property type="component" value="Unassembled WGS sequence"/>
</dbReference>
<evidence type="ECO:0000256" key="1">
    <source>
        <dbReference type="SAM" id="MobiDB-lite"/>
    </source>
</evidence>
<name>A0A165PV37_EXIGL</name>
<dbReference type="InParanoid" id="A0A165PV37"/>
<dbReference type="AlphaFoldDB" id="A0A165PV37"/>
<protein>
    <submittedName>
        <fullName evidence="2">Uncharacterized protein</fullName>
    </submittedName>
</protein>
<gene>
    <name evidence="2" type="ORF">EXIGLDRAFT_419732</name>
</gene>
<keyword evidence="3" id="KW-1185">Reference proteome</keyword>
<proteinExistence type="predicted"/>
<organism evidence="2 3">
    <name type="scientific">Exidia glandulosa HHB12029</name>
    <dbReference type="NCBI Taxonomy" id="1314781"/>
    <lineage>
        <taxon>Eukaryota</taxon>
        <taxon>Fungi</taxon>
        <taxon>Dikarya</taxon>
        <taxon>Basidiomycota</taxon>
        <taxon>Agaricomycotina</taxon>
        <taxon>Agaricomycetes</taxon>
        <taxon>Auriculariales</taxon>
        <taxon>Exidiaceae</taxon>
        <taxon>Exidia</taxon>
    </lineage>
</organism>
<reference evidence="2 3" key="1">
    <citation type="journal article" date="2016" name="Mol. Biol. Evol.">
        <title>Comparative Genomics of Early-Diverging Mushroom-Forming Fungi Provides Insights into the Origins of Lignocellulose Decay Capabilities.</title>
        <authorList>
            <person name="Nagy L.G."/>
            <person name="Riley R."/>
            <person name="Tritt A."/>
            <person name="Adam C."/>
            <person name="Daum C."/>
            <person name="Floudas D."/>
            <person name="Sun H."/>
            <person name="Yadav J.S."/>
            <person name="Pangilinan J."/>
            <person name="Larsson K.H."/>
            <person name="Matsuura K."/>
            <person name="Barry K."/>
            <person name="Labutti K."/>
            <person name="Kuo R."/>
            <person name="Ohm R.A."/>
            <person name="Bhattacharya S.S."/>
            <person name="Shirouzu T."/>
            <person name="Yoshinaga Y."/>
            <person name="Martin F.M."/>
            <person name="Grigoriev I.V."/>
            <person name="Hibbett D.S."/>
        </authorList>
    </citation>
    <scope>NUCLEOTIDE SEQUENCE [LARGE SCALE GENOMIC DNA]</scope>
    <source>
        <strain evidence="2 3">HHB12029</strain>
    </source>
</reference>
<dbReference type="EMBL" id="KV425887">
    <property type="protein sequence ID" value="KZW02712.1"/>
    <property type="molecule type" value="Genomic_DNA"/>
</dbReference>
<sequence length="387" mass="42508">MSAPAPNPPYYVLAAVASPTAPAPSFAHPIIHYQYADDELPPLAGMTAQNTLIMDFDPANPSHTVVHSLNPSLAVTGLRVSDAPGAPPDAKMYVIDVVSTDGRLRRPSNEPPREDQSAALLLARFKQRYERAAPKRPRLPRRARSHTVGPPTRPFTLTLTDNVSETCLSCILYYFDHLLSPCIIRTLPHKNSELQLSLRRLVIYSNLPIIMPLSGSPIDISPPTYLLGICSSASNSTSTWRSREWELAPINPDGRSASLTVPPPDPPTTQQTNHGSLFSRDLAPLLSTCTCSMAGRILRCAICSITRARCAHCQRALERRPPSSRCPSAQYACLLAKELRAFQVVGAALDAYSPPLSPTHKHTRTCTTPRWSVLGRFSWVKRLDDCH</sequence>
<dbReference type="OrthoDB" id="3192267at2759"/>
<evidence type="ECO:0000313" key="3">
    <source>
        <dbReference type="Proteomes" id="UP000077266"/>
    </source>
</evidence>